<accession>A0A1C7LX51</accession>
<keyword evidence="2" id="KW-1185">Reference proteome</keyword>
<proteinExistence type="predicted"/>
<name>A0A1C7LX51_GRIFR</name>
<comment type="caution">
    <text evidence="1">The sequence shown here is derived from an EMBL/GenBank/DDBJ whole genome shotgun (WGS) entry which is preliminary data.</text>
</comment>
<gene>
    <name evidence="1" type="ORF">A0H81_11059</name>
</gene>
<dbReference type="Proteomes" id="UP000092993">
    <property type="component" value="Unassembled WGS sequence"/>
</dbReference>
<dbReference type="AlphaFoldDB" id="A0A1C7LX51"/>
<reference evidence="1 2" key="1">
    <citation type="submission" date="2016-03" db="EMBL/GenBank/DDBJ databases">
        <title>Whole genome sequencing of Grifola frondosa 9006-11.</title>
        <authorList>
            <person name="Min B."/>
            <person name="Park H."/>
            <person name="Kim J.-G."/>
            <person name="Cho H."/>
            <person name="Oh Y.-L."/>
            <person name="Kong W.-S."/>
            <person name="Choi I.-G."/>
        </authorList>
    </citation>
    <scope>NUCLEOTIDE SEQUENCE [LARGE SCALE GENOMIC DNA]</scope>
    <source>
        <strain evidence="1 2">9006-11</strain>
    </source>
</reference>
<protein>
    <submittedName>
        <fullName evidence="1">Uncharacterized protein</fullName>
    </submittedName>
</protein>
<dbReference type="EMBL" id="LUGG01000019">
    <property type="protein sequence ID" value="OBZ68707.1"/>
    <property type="molecule type" value="Genomic_DNA"/>
</dbReference>
<organism evidence="1 2">
    <name type="scientific">Grifola frondosa</name>
    <name type="common">Maitake</name>
    <name type="synonym">Polyporus frondosus</name>
    <dbReference type="NCBI Taxonomy" id="5627"/>
    <lineage>
        <taxon>Eukaryota</taxon>
        <taxon>Fungi</taxon>
        <taxon>Dikarya</taxon>
        <taxon>Basidiomycota</taxon>
        <taxon>Agaricomycotina</taxon>
        <taxon>Agaricomycetes</taxon>
        <taxon>Polyporales</taxon>
        <taxon>Grifolaceae</taxon>
        <taxon>Grifola</taxon>
    </lineage>
</organism>
<evidence type="ECO:0000313" key="1">
    <source>
        <dbReference type="EMBL" id="OBZ68707.1"/>
    </source>
</evidence>
<evidence type="ECO:0000313" key="2">
    <source>
        <dbReference type="Proteomes" id="UP000092993"/>
    </source>
</evidence>
<sequence length="97" mass="11025">MAEEDDSICIISGFPHLGELDRIAEGYHMRLNEIMNYREGWSKEINLFSNPYTREDEDNSANLVLIDAVDDGKDVLNIPLEDTFAEVHSDTIKAIQP</sequence>